<protein>
    <submittedName>
        <fullName evidence="1">Uncharacterized protein</fullName>
    </submittedName>
</protein>
<evidence type="ECO:0000313" key="2">
    <source>
        <dbReference type="Proteomes" id="UP001056649"/>
    </source>
</evidence>
<organism evidence="1 2">
    <name type="scientific">Candidatus Endoriftia persephonae</name>
    <dbReference type="NCBI Taxonomy" id="393765"/>
    <lineage>
        <taxon>Bacteria</taxon>
        <taxon>Pseudomonadati</taxon>
        <taxon>Pseudomonadota</taxon>
        <taxon>Gammaproteobacteria</taxon>
        <taxon>Chromatiales</taxon>
        <taxon>Sedimenticolaceae</taxon>
        <taxon>Candidatus Endoriftia</taxon>
    </lineage>
</organism>
<name>A0A9J6ZUK7_9GAMM</name>
<accession>A0A9J6ZUK7</accession>
<evidence type="ECO:0000313" key="1">
    <source>
        <dbReference type="EMBL" id="USF86394.1"/>
    </source>
</evidence>
<reference evidence="1" key="1">
    <citation type="journal article" date="2022" name="Mol. Ecol. Resour.">
        <title>The complete and closed genome of the facultative generalist Candidatus Endoriftia persephone from deep-sea hydrothermal vents.</title>
        <authorList>
            <person name="de Oliveira A.L."/>
            <person name="Srivastava A."/>
            <person name="Espada-Hinojosa S."/>
            <person name="Bright M."/>
        </authorList>
    </citation>
    <scope>NUCLEOTIDE SEQUENCE</scope>
    <source>
        <strain evidence="1">Tica-EPR-9o50.N</strain>
    </source>
</reference>
<proteinExistence type="predicted"/>
<dbReference type="RefSeq" id="WP_040820364.1">
    <property type="nucleotide sequence ID" value="NZ_CP090569.1"/>
</dbReference>
<dbReference type="Proteomes" id="UP001056649">
    <property type="component" value="Chromosome"/>
</dbReference>
<sequence length="150" mass="16844">MLRLVVLVLSVIVSSQIYAGKGSVVDELKSQNVSMFDLGIARANLVLMLMGRDYKGEHIGDTKFDYSSINLIGDKKGIRLDIEGLGKSKYIGKKQCLAAKSVIENEQRLMKILKLAWPSMTNDKYMELLKTISIRVKLIAKENNDFTKEC</sequence>
<gene>
    <name evidence="1" type="ORF">L0Y14_09575</name>
</gene>
<dbReference type="KEGG" id="eps:L0Y14_09575"/>
<keyword evidence="2" id="KW-1185">Reference proteome</keyword>
<dbReference type="EMBL" id="CP090569">
    <property type="protein sequence ID" value="USF86394.1"/>
    <property type="molecule type" value="Genomic_DNA"/>
</dbReference>
<dbReference type="AlphaFoldDB" id="A0A9J6ZUK7"/>